<comment type="caution">
    <text evidence="2">The sequence shown here is derived from an EMBL/GenBank/DDBJ whole genome shotgun (WGS) entry which is preliminary data.</text>
</comment>
<evidence type="ECO:0000313" key="2">
    <source>
        <dbReference type="EMBL" id="GLB42226.1"/>
    </source>
</evidence>
<protein>
    <submittedName>
        <fullName evidence="2">Uncharacterized protein</fullName>
    </submittedName>
</protein>
<feature type="region of interest" description="Disordered" evidence="1">
    <location>
        <begin position="1"/>
        <end position="309"/>
    </location>
</feature>
<evidence type="ECO:0000256" key="1">
    <source>
        <dbReference type="SAM" id="MobiDB-lite"/>
    </source>
</evidence>
<feature type="compositionally biased region" description="Acidic residues" evidence="1">
    <location>
        <begin position="229"/>
        <end position="238"/>
    </location>
</feature>
<feature type="compositionally biased region" description="Polar residues" evidence="1">
    <location>
        <begin position="122"/>
        <end position="139"/>
    </location>
</feature>
<dbReference type="Proteomes" id="UP001063166">
    <property type="component" value="Unassembled WGS sequence"/>
</dbReference>
<proteinExistence type="predicted"/>
<gene>
    <name evidence="2" type="ORF">LshimejAT787_1102410</name>
</gene>
<feature type="compositionally biased region" description="Low complexity" evidence="1">
    <location>
        <begin position="294"/>
        <end position="303"/>
    </location>
</feature>
<feature type="compositionally biased region" description="Basic residues" evidence="1">
    <location>
        <begin position="270"/>
        <end position="280"/>
    </location>
</feature>
<dbReference type="AlphaFoldDB" id="A0A9P3PVZ9"/>
<sequence length="366" mass="39623">MMLVQKPPALSLNTSPATLHHRRHPSAPPAVVVVQPTRTPGLLSIAKPQQQRQQPQQRSPRPPQAQRSSPKLHVAVGAAPATPLPPPRGRQSKDKPAANQRSNSLSGRRQAHRQPSPPSQAEGPTTPTKSTRISTSNSDPFIVSVPSPTLSTRPSGKLARRRQPQPPLTQPVSIPSTTNKQPSKPVSRSVPLPRHRPAKRSVNLNSSTTNTTAANPSLLPPFDFPICDDMTEGGDISDAEPSPVTPTRPRAPRHTHSKPPAFVPPAVVNKHGRPGRNHKRAPSDSGMVFHMSSDESGPENSSNSEEELRALVRNMALARTGMRTPPPAQRERMYEAQAQAQLQGYFASSVFQNSPSPEELPDPLFV</sequence>
<accession>A0A9P3PVZ9</accession>
<evidence type="ECO:0000313" key="3">
    <source>
        <dbReference type="Proteomes" id="UP001063166"/>
    </source>
</evidence>
<reference evidence="2" key="1">
    <citation type="submission" date="2022-07" db="EMBL/GenBank/DDBJ databases">
        <title>The genome of Lyophyllum shimeji provides insight into the initial evolution of ectomycorrhizal fungal genome.</title>
        <authorList>
            <person name="Kobayashi Y."/>
            <person name="Shibata T."/>
            <person name="Hirakawa H."/>
            <person name="Shigenobu S."/>
            <person name="Nishiyama T."/>
            <person name="Yamada A."/>
            <person name="Hasebe M."/>
            <person name="Kawaguchi M."/>
        </authorList>
    </citation>
    <scope>NUCLEOTIDE SEQUENCE</scope>
    <source>
        <strain evidence="2">AT787</strain>
    </source>
</reference>
<dbReference type="OrthoDB" id="3226344at2759"/>
<feature type="compositionally biased region" description="Low complexity" evidence="1">
    <location>
        <begin position="48"/>
        <end position="69"/>
    </location>
</feature>
<organism evidence="2 3">
    <name type="scientific">Lyophyllum shimeji</name>
    <name type="common">Hon-shimeji</name>
    <name type="synonym">Tricholoma shimeji</name>
    <dbReference type="NCBI Taxonomy" id="47721"/>
    <lineage>
        <taxon>Eukaryota</taxon>
        <taxon>Fungi</taxon>
        <taxon>Dikarya</taxon>
        <taxon>Basidiomycota</taxon>
        <taxon>Agaricomycotina</taxon>
        <taxon>Agaricomycetes</taxon>
        <taxon>Agaricomycetidae</taxon>
        <taxon>Agaricales</taxon>
        <taxon>Tricholomatineae</taxon>
        <taxon>Lyophyllaceae</taxon>
        <taxon>Lyophyllum</taxon>
    </lineage>
</organism>
<dbReference type="EMBL" id="BRPK01000011">
    <property type="protein sequence ID" value="GLB42226.1"/>
    <property type="molecule type" value="Genomic_DNA"/>
</dbReference>
<feature type="compositionally biased region" description="Polar residues" evidence="1">
    <location>
        <begin position="172"/>
        <end position="186"/>
    </location>
</feature>
<feature type="compositionally biased region" description="Low complexity" evidence="1">
    <location>
        <begin position="201"/>
        <end position="217"/>
    </location>
</feature>
<keyword evidence="3" id="KW-1185">Reference proteome</keyword>
<name>A0A9P3PVZ9_LYOSH</name>